<dbReference type="RefSeq" id="WP_132947805.1">
    <property type="nucleotide sequence ID" value="NZ_BSVG01000004.1"/>
</dbReference>
<dbReference type="InterPro" id="IPR024217">
    <property type="entry name" value="DUF3813"/>
</dbReference>
<sequence length="59" mass="6415">MGNPLFQKARESVLAAKQSTTNREKAIAVAKNALSSAFAQSTTAEKKQLHKLQDELDSL</sequence>
<name>A0A4R1QF60_9BACL</name>
<organism evidence="1 2">
    <name type="scientific">Thermolongibacillus altinsuensis</name>
    <dbReference type="NCBI Taxonomy" id="575256"/>
    <lineage>
        <taxon>Bacteria</taxon>
        <taxon>Bacillati</taxon>
        <taxon>Bacillota</taxon>
        <taxon>Bacilli</taxon>
        <taxon>Bacillales</taxon>
        <taxon>Anoxybacillaceae</taxon>
        <taxon>Thermolongibacillus</taxon>
    </lineage>
</organism>
<gene>
    <name evidence="1" type="ORF">EDD69_10496</name>
</gene>
<protein>
    <submittedName>
        <fullName evidence="1">Uncharacterized protein DUF3813</fullName>
    </submittedName>
</protein>
<proteinExistence type="predicted"/>
<evidence type="ECO:0000313" key="2">
    <source>
        <dbReference type="Proteomes" id="UP000295658"/>
    </source>
</evidence>
<dbReference type="EMBL" id="SLUL01000004">
    <property type="protein sequence ID" value="TCL51044.1"/>
    <property type="molecule type" value="Genomic_DNA"/>
</dbReference>
<dbReference type="AlphaFoldDB" id="A0A4R1QF60"/>
<keyword evidence="2" id="KW-1185">Reference proteome</keyword>
<dbReference type="Pfam" id="PF12758">
    <property type="entry name" value="DUF3813"/>
    <property type="match status" value="1"/>
</dbReference>
<reference evidence="1 2" key="1">
    <citation type="submission" date="2019-03" db="EMBL/GenBank/DDBJ databases">
        <title>Genomic Encyclopedia of Type Strains, Phase IV (KMG-IV): sequencing the most valuable type-strain genomes for metagenomic binning, comparative biology and taxonomic classification.</title>
        <authorList>
            <person name="Goeker M."/>
        </authorList>
    </citation>
    <scope>NUCLEOTIDE SEQUENCE [LARGE SCALE GENOMIC DNA]</scope>
    <source>
        <strain evidence="1 2">DSM 24979</strain>
    </source>
</reference>
<comment type="caution">
    <text evidence="1">The sequence shown here is derived from an EMBL/GenBank/DDBJ whole genome shotgun (WGS) entry which is preliminary data.</text>
</comment>
<dbReference type="Proteomes" id="UP000295658">
    <property type="component" value="Unassembled WGS sequence"/>
</dbReference>
<accession>A0A4R1QF60</accession>
<evidence type="ECO:0000313" key="1">
    <source>
        <dbReference type="EMBL" id="TCL51044.1"/>
    </source>
</evidence>
<dbReference type="OrthoDB" id="2692217at2"/>